<feature type="non-terminal residue" evidence="1">
    <location>
        <position position="1"/>
    </location>
</feature>
<gene>
    <name evidence="1" type="ORF">PACLA_8A084919</name>
</gene>
<protein>
    <submittedName>
        <fullName evidence="1">RNA-directed DNA polymerase from mobile element jockey</fullName>
    </submittedName>
</protein>
<dbReference type="GO" id="GO:0016706">
    <property type="term" value="F:2-oxoglutarate-dependent dioxygenase activity"/>
    <property type="evidence" value="ECO:0007669"/>
    <property type="project" value="InterPro"/>
</dbReference>
<dbReference type="PROSITE" id="PS50878">
    <property type="entry name" value="RT_POL"/>
    <property type="match status" value="1"/>
</dbReference>
<keyword evidence="2" id="KW-1185">Reference proteome</keyword>
<keyword evidence="1" id="KW-0808">Transferase</keyword>
<dbReference type="AlphaFoldDB" id="A0A6S7I595"/>
<dbReference type="OrthoDB" id="5986182at2759"/>
<feature type="non-terminal residue" evidence="1">
    <location>
        <position position="287"/>
    </location>
</feature>
<dbReference type="CDD" id="cd01650">
    <property type="entry name" value="RT_nLTR_like"/>
    <property type="match status" value="1"/>
</dbReference>
<dbReference type="PANTHER" id="PTHR33332">
    <property type="entry name" value="REVERSE TRANSCRIPTASE DOMAIN-CONTAINING PROTEIN"/>
    <property type="match status" value="1"/>
</dbReference>
<dbReference type="Pfam" id="PF09004">
    <property type="entry name" value="ALKBH8_N"/>
    <property type="match status" value="1"/>
</dbReference>
<dbReference type="InterPro" id="IPR043502">
    <property type="entry name" value="DNA/RNA_pol_sf"/>
</dbReference>
<evidence type="ECO:0000313" key="1">
    <source>
        <dbReference type="EMBL" id="CAB4011843.1"/>
    </source>
</evidence>
<dbReference type="Proteomes" id="UP001152795">
    <property type="component" value="Unassembled WGS sequence"/>
</dbReference>
<dbReference type="InterPro" id="IPR000477">
    <property type="entry name" value="RT_dom"/>
</dbReference>
<comment type="caution">
    <text evidence="1">The sequence shown here is derived from an EMBL/GenBank/DDBJ whole genome shotgun (WGS) entry which is preliminary data.</text>
</comment>
<sequence>GVFPMNLKRSIVVPIPKVSLPQSVEDDLRPISLTSQISKVMEGFTLTKLFAQIESKLDTKQFALPRKSTTHPLTYLLHTILSSLENTSCSARLFFADFKKGFDLVDHNVIICELENLGVHPAIVRKQTVHGLPQGTKIGPLLFGVLVNSLLKDWPGRVKFVDDTTVLEIIPRCSPSFLPIIVDQISDYANERGMRLNPKKCKDMVITFLKYKLVENYIFIGGDVVERVSSFKLLGVWLTNNLSWDIHVDKILKKANSRIYALRLLKKAGLSPLNIVHIYCAVIRSQL</sequence>
<dbReference type="InterPro" id="IPR015095">
    <property type="entry name" value="AlkB_hom8_N"/>
</dbReference>
<accession>A0A6S7I595</accession>
<keyword evidence="1" id="KW-0695">RNA-directed DNA polymerase</keyword>
<dbReference type="Pfam" id="PF00078">
    <property type="entry name" value="RVT_1"/>
    <property type="match status" value="1"/>
</dbReference>
<organism evidence="1 2">
    <name type="scientific">Paramuricea clavata</name>
    <name type="common">Red gorgonian</name>
    <name type="synonym">Violescent sea-whip</name>
    <dbReference type="NCBI Taxonomy" id="317549"/>
    <lineage>
        <taxon>Eukaryota</taxon>
        <taxon>Metazoa</taxon>
        <taxon>Cnidaria</taxon>
        <taxon>Anthozoa</taxon>
        <taxon>Octocorallia</taxon>
        <taxon>Malacalcyonacea</taxon>
        <taxon>Plexauridae</taxon>
        <taxon>Paramuricea</taxon>
    </lineage>
</organism>
<dbReference type="GO" id="GO:0003964">
    <property type="term" value="F:RNA-directed DNA polymerase activity"/>
    <property type="evidence" value="ECO:0007669"/>
    <property type="project" value="UniProtKB-KW"/>
</dbReference>
<name>A0A6S7I595_PARCT</name>
<evidence type="ECO:0000313" key="2">
    <source>
        <dbReference type="Proteomes" id="UP001152795"/>
    </source>
</evidence>
<dbReference type="SUPFAM" id="SSF56672">
    <property type="entry name" value="DNA/RNA polymerases"/>
    <property type="match status" value="1"/>
</dbReference>
<keyword evidence="1" id="KW-0548">Nucleotidyltransferase</keyword>
<reference evidence="1" key="1">
    <citation type="submission" date="2020-04" db="EMBL/GenBank/DDBJ databases">
        <authorList>
            <person name="Alioto T."/>
            <person name="Alioto T."/>
            <person name="Gomez Garrido J."/>
        </authorList>
    </citation>
    <scope>NUCLEOTIDE SEQUENCE</scope>
    <source>
        <strain evidence="1">A484AB</strain>
    </source>
</reference>
<dbReference type="EMBL" id="CACRXK020007286">
    <property type="protein sequence ID" value="CAB4011843.1"/>
    <property type="molecule type" value="Genomic_DNA"/>
</dbReference>
<dbReference type="GO" id="GO:0008168">
    <property type="term" value="F:methyltransferase activity"/>
    <property type="evidence" value="ECO:0007669"/>
    <property type="project" value="InterPro"/>
</dbReference>
<proteinExistence type="predicted"/>